<evidence type="ECO:0000313" key="3">
    <source>
        <dbReference type="Proteomes" id="UP000800038"/>
    </source>
</evidence>
<dbReference type="Pfam" id="PF04031">
    <property type="entry name" value="Las1"/>
    <property type="match status" value="1"/>
</dbReference>
<dbReference type="GO" id="GO:0000460">
    <property type="term" value="P:maturation of 5.8S rRNA"/>
    <property type="evidence" value="ECO:0007669"/>
    <property type="project" value="TreeGrafter"/>
</dbReference>
<dbReference type="AlphaFoldDB" id="A0A6A5S981"/>
<dbReference type="GO" id="GO:0000470">
    <property type="term" value="P:maturation of LSU-rRNA"/>
    <property type="evidence" value="ECO:0007669"/>
    <property type="project" value="TreeGrafter"/>
</dbReference>
<dbReference type="PANTHER" id="PTHR15002:SF0">
    <property type="entry name" value="RIBOSOMAL BIOGENESIS PROTEIN LAS1L"/>
    <property type="match status" value="1"/>
</dbReference>
<evidence type="ECO:0000256" key="1">
    <source>
        <dbReference type="SAM" id="MobiDB-lite"/>
    </source>
</evidence>
<dbReference type="GO" id="GO:0030687">
    <property type="term" value="C:preribosome, large subunit precursor"/>
    <property type="evidence" value="ECO:0007669"/>
    <property type="project" value="TreeGrafter"/>
</dbReference>
<organism evidence="2 3">
    <name type="scientific">Clathrospora elynae</name>
    <dbReference type="NCBI Taxonomy" id="706981"/>
    <lineage>
        <taxon>Eukaryota</taxon>
        <taxon>Fungi</taxon>
        <taxon>Dikarya</taxon>
        <taxon>Ascomycota</taxon>
        <taxon>Pezizomycotina</taxon>
        <taxon>Dothideomycetes</taxon>
        <taxon>Pleosporomycetidae</taxon>
        <taxon>Pleosporales</taxon>
        <taxon>Diademaceae</taxon>
        <taxon>Clathrospora</taxon>
    </lineage>
</organism>
<accession>A0A6A5S981</accession>
<dbReference type="InterPro" id="IPR007174">
    <property type="entry name" value="Las1"/>
</dbReference>
<gene>
    <name evidence="2" type="ORF">EJ02DRAFT_414042</name>
</gene>
<name>A0A6A5S981_9PLEO</name>
<reference evidence="2" key="1">
    <citation type="journal article" date="2020" name="Stud. Mycol.">
        <title>101 Dothideomycetes genomes: a test case for predicting lifestyles and emergence of pathogens.</title>
        <authorList>
            <person name="Haridas S."/>
            <person name="Albert R."/>
            <person name="Binder M."/>
            <person name="Bloem J."/>
            <person name="Labutti K."/>
            <person name="Salamov A."/>
            <person name="Andreopoulos B."/>
            <person name="Baker S."/>
            <person name="Barry K."/>
            <person name="Bills G."/>
            <person name="Bluhm B."/>
            <person name="Cannon C."/>
            <person name="Castanera R."/>
            <person name="Culley D."/>
            <person name="Daum C."/>
            <person name="Ezra D."/>
            <person name="Gonzalez J."/>
            <person name="Henrissat B."/>
            <person name="Kuo A."/>
            <person name="Liang C."/>
            <person name="Lipzen A."/>
            <person name="Lutzoni F."/>
            <person name="Magnuson J."/>
            <person name="Mondo S."/>
            <person name="Nolan M."/>
            <person name="Ohm R."/>
            <person name="Pangilinan J."/>
            <person name="Park H.-J."/>
            <person name="Ramirez L."/>
            <person name="Alfaro M."/>
            <person name="Sun H."/>
            <person name="Tritt A."/>
            <person name="Yoshinaga Y."/>
            <person name="Zwiers L.-H."/>
            <person name="Turgeon B."/>
            <person name="Goodwin S."/>
            <person name="Spatafora J."/>
            <person name="Crous P."/>
            <person name="Grigoriev I."/>
        </authorList>
    </citation>
    <scope>NUCLEOTIDE SEQUENCE</scope>
    <source>
        <strain evidence="2">CBS 161.51</strain>
    </source>
</reference>
<evidence type="ECO:0000313" key="2">
    <source>
        <dbReference type="EMBL" id="KAF1936433.1"/>
    </source>
</evidence>
<dbReference type="GO" id="GO:0090730">
    <property type="term" value="C:Las1 complex"/>
    <property type="evidence" value="ECO:0007669"/>
    <property type="project" value="InterPro"/>
</dbReference>
<protein>
    <submittedName>
        <fullName evidence="2">Las1-domain-containing protein</fullName>
    </submittedName>
</protein>
<proteinExistence type="predicted"/>
<feature type="region of interest" description="Disordered" evidence="1">
    <location>
        <begin position="422"/>
        <end position="449"/>
    </location>
</feature>
<sequence>MELHTQFVVTAWRNSQELLQLRQDLYSSDTSRREKAVSKVFAWRLRKPDGLPLLLDSTADIVDVLLQDQRDGLKHNALRLLYATAISRFITGLADTQIELTRDRPSWFPPGKSLQLPLILLEIRHRIVHRHLPSLAELKRAATESLEWLWEWYWGQLDHAFKAAQPVGEALVVVHGQDMGVVESQDTVLEKLQILLKTYVKERKSEIKSRKQYKESIIRSSGNSKAAETASSTYKLRFSNNSTTTPSTQTQRLLLKMLVDDRMMLPTDKKMGSTMSGAFLIWTPFLLAFSSVVLPASTLLDHLLGAMNAPSTCHTTGNPEHDPIREGLRDWGLHILTSDSWTSALGPAGKTLTETILAQCFSEPTFWNLKLAAALLDEKNAPNRELWRAVLDAVRTEDGVGEDMHVDVDVDVESIEQGIPVSTKQQNHIEGVEEKEKEKEKEKIKGPQKVLGMWKPRPIGWMPEGWEEDE</sequence>
<dbReference type="Proteomes" id="UP000800038">
    <property type="component" value="Unassembled WGS sequence"/>
</dbReference>
<dbReference type="GO" id="GO:0004519">
    <property type="term" value="F:endonuclease activity"/>
    <property type="evidence" value="ECO:0007669"/>
    <property type="project" value="InterPro"/>
</dbReference>
<dbReference type="EMBL" id="ML976189">
    <property type="protein sequence ID" value="KAF1936433.1"/>
    <property type="molecule type" value="Genomic_DNA"/>
</dbReference>
<dbReference type="PANTHER" id="PTHR15002">
    <property type="entry name" value="RIBOSOMAL BIOGENESIS PROTEIN LAS1L"/>
    <property type="match status" value="1"/>
</dbReference>
<dbReference type="OrthoDB" id="10263222at2759"/>
<feature type="compositionally biased region" description="Basic and acidic residues" evidence="1">
    <location>
        <begin position="430"/>
        <end position="445"/>
    </location>
</feature>
<keyword evidence="3" id="KW-1185">Reference proteome</keyword>